<name>A0A0J6CL15_9BACT</name>
<protein>
    <submittedName>
        <fullName evidence="1">Uncharacterized protein</fullName>
    </submittedName>
</protein>
<proteinExistence type="predicted"/>
<evidence type="ECO:0000313" key="1">
    <source>
        <dbReference type="EMBL" id="KMM33925.1"/>
    </source>
</evidence>
<dbReference type="AlphaFoldDB" id="A0A0J6CL15"/>
<comment type="caution">
    <text evidence="1">The sequence shown here is derived from an EMBL/GenBank/DDBJ whole genome shotgun (WGS) entry which is preliminary data.</text>
</comment>
<dbReference type="PATRIC" id="fig|328812.4.peg.2434"/>
<dbReference type="EMBL" id="LFJV01000026">
    <property type="protein sequence ID" value="KMM33925.1"/>
    <property type="molecule type" value="Genomic_DNA"/>
</dbReference>
<evidence type="ECO:0000313" key="2">
    <source>
        <dbReference type="Proteomes" id="UP000036166"/>
    </source>
</evidence>
<dbReference type="Proteomes" id="UP000036166">
    <property type="component" value="Unassembled WGS sequence"/>
</dbReference>
<accession>A0A0J6CL15</accession>
<reference evidence="1 2" key="1">
    <citation type="submission" date="2015-06" db="EMBL/GenBank/DDBJ databases">
        <title>Draft Genome Sequence of Parabacteroides goldsteinii with Putative Novel Metallo-Beta-Lactamases Isolated from a Blood Culture from a Human Patient.</title>
        <authorList>
            <person name="Krogh T.J."/>
            <person name="Agergaard C.N."/>
            <person name="Moller-Jensen J."/>
            <person name="Justesen U.S."/>
        </authorList>
    </citation>
    <scope>NUCLEOTIDE SEQUENCE [LARGE SCALE GENOMIC DNA]</scope>
    <source>
        <strain evidence="1 2">910340</strain>
    </source>
</reference>
<sequence length="79" mass="9564">MIKGRRSFAIRLRFLSYFDYFVKNRSLTSLKSLTPIFENASFFEMMRNLFIYNNIRSILRMKIKHGNLFLLFAPDIFNE</sequence>
<gene>
    <name evidence="1" type="ORF">ACM15_09310</name>
</gene>
<organism evidence="1 2">
    <name type="scientific">Parabacteroides goldsteinii</name>
    <dbReference type="NCBI Taxonomy" id="328812"/>
    <lineage>
        <taxon>Bacteria</taxon>
        <taxon>Pseudomonadati</taxon>
        <taxon>Bacteroidota</taxon>
        <taxon>Bacteroidia</taxon>
        <taxon>Bacteroidales</taxon>
        <taxon>Tannerellaceae</taxon>
        <taxon>Parabacteroides</taxon>
    </lineage>
</organism>